<comment type="similarity">
    <text evidence="1">Belongs to the non-flavoprotein flavin reductase family.</text>
</comment>
<evidence type="ECO:0000313" key="4">
    <source>
        <dbReference type="EMBL" id="TWA91063.1"/>
    </source>
</evidence>
<dbReference type="InterPro" id="IPR012349">
    <property type="entry name" value="Split_barrel_FMN-bd"/>
</dbReference>
<dbReference type="Gene3D" id="2.30.110.10">
    <property type="entry name" value="Electron Transport, Fmn-binding Protein, Chain A"/>
    <property type="match status" value="1"/>
</dbReference>
<dbReference type="AlphaFoldDB" id="A0A560D1T5"/>
<dbReference type="GO" id="GO:0010181">
    <property type="term" value="F:FMN binding"/>
    <property type="evidence" value="ECO:0007669"/>
    <property type="project" value="InterPro"/>
</dbReference>
<gene>
    <name evidence="4" type="ORF">FBZ96_11460</name>
</gene>
<evidence type="ECO:0000313" key="5">
    <source>
        <dbReference type="Proteomes" id="UP000319949"/>
    </source>
</evidence>
<dbReference type="SUPFAM" id="SSF50475">
    <property type="entry name" value="FMN-binding split barrel"/>
    <property type="match status" value="1"/>
</dbReference>
<dbReference type="PANTHER" id="PTHR30466:SF11">
    <property type="entry name" value="FLAVIN-DEPENDENT MONOOXYGENASE, REDUCTASE SUBUNIT HSAB"/>
    <property type="match status" value="1"/>
</dbReference>
<dbReference type="EMBL" id="VITK01000014">
    <property type="protein sequence ID" value="TWA91063.1"/>
    <property type="molecule type" value="Genomic_DNA"/>
</dbReference>
<keyword evidence="2" id="KW-0560">Oxidoreductase</keyword>
<proteinExistence type="inferred from homology"/>
<dbReference type="RefSeq" id="WP_063693943.1">
    <property type="nucleotide sequence ID" value="NZ_LVEM01000006.1"/>
</dbReference>
<organism evidence="4 5">
    <name type="scientific">Bradyrhizobium stylosanthis</name>
    <dbReference type="NCBI Taxonomy" id="1803665"/>
    <lineage>
        <taxon>Bacteria</taxon>
        <taxon>Pseudomonadati</taxon>
        <taxon>Pseudomonadota</taxon>
        <taxon>Alphaproteobacteria</taxon>
        <taxon>Hyphomicrobiales</taxon>
        <taxon>Nitrobacteraceae</taxon>
        <taxon>Bradyrhizobium</taxon>
    </lineage>
</organism>
<feature type="domain" description="Flavin reductase like" evidence="3">
    <location>
        <begin position="17"/>
        <end position="165"/>
    </location>
</feature>
<sequence length="189" mass="20318">MTVDANPLDAKDFKQAMRQCAGAVALVTVGAQHGTRTGLTVTSACSLSDSPPSLIVCVNRNASAHARIREEGAFAINFLHEDHAMLALTFSGQKGVNGDDRFAFGQWTRGVTGAPVLTDAVAAFDCVLAQEFETKTHSIFVGEVRAVSHADAAKPLIYLRSSFHTPQEIRETVTVGDLDSRHLSWTDFS</sequence>
<dbReference type="STRING" id="1803665.GCA_001641335_07287"/>
<protein>
    <submittedName>
        <fullName evidence="4">Flavin reductase (NADH)/cob(II)yrinic acid a,c-diamide reductase</fullName>
    </submittedName>
</protein>
<comment type="caution">
    <text evidence="4">The sequence shown here is derived from an EMBL/GenBank/DDBJ whole genome shotgun (WGS) entry which is preliminary data.</text>
</comment>
<dbReference type="Pfam" id="PF01613">
    <property type="entry name" value="Flavin_Reduct"/>
    <property type="match status" value="1"/>
</dbReference>
<dbReference type="PANTHER" id="PTHR30466">
    <property type="entry name" value="FLAVIN REDUCTASE"/>
    <property type="match status" value="1"/>
</dbReference>
<dbReference type="SMART" id="SM00903">
    <property type="entry name" value="Flavin_Reduct"/>
    <property type="match status" value="1"/>
</dbReference>
<name>A0A560D1T5_9BRAD</name>
<evidence type="ECO:0000256" key="1">
    <source>
        <dbReference type="ARBA" id="ARBA00008898"/>
    </source>
</evidence>
<keyword evidence="5" id="KW-1185">Reference proteome</keyword>
<dbReference type="GO" id="GO:0042602">
    <property type="term" value="F:riboflavin reductase (NADPH) activity"/>
    <property type="evidence" value="ECO:0007669"/>
    <property type="project" value="TreeGrafter"/>
</dbReference>
<reference evidence="4 5" key="1">
    <citation type="submission" date="2019-06" db="EMBL/GenBank/DDBJ databases">
        <title>Genomic Encyclopedia of Type Strains, Phase IV (KMG-V): Genome sequencing to study the core and pangenomes of soil and plant-associated prokaryotes.</title>
        <authorList>
            <person name="Whitman W."/>
        </authorList>
    </citation>
    <scope>NUCLEOTIDE SEQUENCE [LARGE SCALE GENOMIC DNA]</scope>
    <source>
        <strain evidence="4 5">BR 510</strain>
    </source>
</reference>
<accession>A0A560D1T5</accession>
<dbReference type="InterPro" id="IPR050268">
    <property type="entry name" value="NADH-dep_flavin_reductase"/>
</dbReference>
<dbReference type="InterPro" id="IPR002563">
    <property type="entry name" value="Flavin_Rdtase-like_dom"/>
</dbReference>
<evidence type="ECO:0000259" key="3">
    <source>
        <dbReference type="SMART" id="SM00903"/>
    </source>
</evidence>
<dbReference type="Proteomes" id="UP000319949">
    <property type="component" value="Unassembled WGS sequence"/>
</dbReference>
<evidence type="ECO:0000256" key="2">
    <source>
        <dbReference type="ARBA" id="ARBA00023002"/>
    </source>
</evidence>